<feature type="region of interest" description="Disordered" evidence="1">
    <location>
        <begin position="13"/>
        <end position="34"/>
    </location>
</feature>
<evidence type="ECO:0000313" key="2">
    <source>
        <dbReference type="EMBL" id="MBM2623095.1"/>
    </source>
</evidence>
<comment type="caution">
    <text evidence="2">The sequence shown here is derived from an EMBL/GenBank/DDBJ whole genome shotgun (WGS) entry which is preliminary data.</text>
</comment>
<accession>A0ABS2ATQ4</accession>
<feature type="compositionally biased region" description="Gly residues" evidence="1">
    <location>
        <begin position="77"/>
        <end position="91"/>
    </location>
</feature>
<reference evidence="2 3" key="1">
    <citation type="submission" date="2021-01" db="EMBL/GenBank/DDBJ databases">
        <title>Actinoplanes sp. nov. LDG1-06 isolated from lichen.</title>
        <authorList>
            <person name="Saeng-In P."/>
            <person name="Phongsopitanun W."/>
            <person name="Kanchanasin P."/>
            <person name="Yuki M."/>
            <person name="Kudo T."/>
            <person name="Ohkuma M."/>
            <person name="Tanasupawat S."/>
        </authorList>
    </citation>
    <scope>NUCLEOTIDE SEQUENCE [LARGE SCALE GENOMIC DNA]</scope>
    <source>
        <strain evidence="2 3">LDG1-06</strain>
    </source>
</reference>
<feature type="region of interest" description="Disordered" evidence="1">
    <location>
        <begin position="46"/>
        <end position="150"/>
    </location>
</feature>
<sequence>MASAALVLTAACGGGSGDASSDGDGANGGGQNSAFTAYTDCLKENGVTITMPSGGPREGGRPSGMPSGMPRPSGSAGPRGGGGFPGGGGMFGKPDDVDDATWQKAQEACSSLRPSGRPGGMGNGNRGNGQNAAYQNCLKENGVTDPATMDTSDATVKKAIETCKVLQPTAGATPSA</sequence>
<evidence type="ECO:0000313" key="3">
    <source>
        <dbReference type="Proteomes" id="UP000632138"/>
    </source>
</evidence>
<evidence type="ECO:0000256" key="1">
    <source>
        <dbReference type="SAM" id="MobiDB-lite"/>
    </source>
</evidence>
<organism evidence="2 3">
    <name type="scientific">Paractinoplanes ovalisporus</name>
    <dbReference type="NCBI Taxonomy" id="2810368"/>
    <lineage>
        <taxon>Bacteria</taxon>
        <taxon>Bacillati</taxon>
        <taxon>Actinomycetota</taxon>
        <taxon>Actinomycetes</taxon>
        <taxon>Micromonosporales</taxon>
        <taxon>Micromonosporaceae</taxon>
        <taxon>Paractinoplanes</taxon>
    </lineage>
</organism>
<feature type="compositionally biased region" description="Gly residues" evidence="1">
    <location>
        <begin position="117"/>
        <end position="127"/>
    </location>
</feature>
<gene>
    <name evidence="2" type="ORF">JIG36_47105</name>
</gene>
<feature type="compositionally biased region" description="Low complexity" evidence="1">
    <location>
        <begin position="63"/>
        <end position="76"/>
    </location>
</feature>
<name>A0ABS2ATQ4_9ACTN</name>
<protein>
    <submittedName>
        <fullName evidence="2">Uncharacterized protein</fullName>
    </submittedName>
</protein>
<dbReference type="EMBL" id="JAENHP010000031">
    <property type="protein sequence ID" value="MBM2623095.1"/>
    <property type="molecule type" value="Genomic_DNA"/>
</dbReference>
<keyword evidence="3" id="KW-1185">Reference proteome</keyword>
<proteinExistence type="predicted"/>
<dbReference type="Proteomes" id="UP000632138">
    <property type="component" value="Unassembled WGS sequence"/>
</dbReference>